<dbReference type="RefSeq" id="WP_091977212.1">
    <property type="nucleotide sequence ID" value="NZ_LT629693.1"/>
</dbReference>
<reference evidence="1 2" key="1">
    <citation type="submission" date="2016-10" db="EMBL/GenBank/DDBJ databases">
        <authorList>
            <person name="Varghese N."/>
            <person name="Submissions S."/>
        </authorList>
    </citation>
    <scope>NUCLEOTIDE SEQUENCE [LARGE SCALE GENOMIC DNA]</scope>
    <source>
        <strain evidence="1 2">GAS524</strain>
    </source>
</reference>
<evidence type="ECO:0000313" key="1">
    <source>
        <dbReference type="EMBL" id="SDK42480.1"/>
    </source>
</evidence>
<protein>
    <submittedName>
        <fullName evidence="1">Uncharacterized protein</fullName>
    </submittedName>
</protein>
<sequence length="163" mass="18212">MTENVVTGITFGGPGPTDTIYREIGRFIFQFSQLEYTLRHHVAEMARIGDEYFDIVTSGLDFAKLCSALLALSAKEKGGKPDPALKNLIAECHDVNAVRIRVVHGLWVVGSGHDRAIHTSRNSMKSEVHFDRPGDLDAQADRCARLRFEIEKAIYAIPIFERP</sequence>
<proteinExistence type="predicted"/>
<keyword evidence="2" id="KW-1185">Reference proteome</keyword>
<dbReference type="Proteomes" id="UP000198803">
    <property type="component" value="Chromosome I"/>
</dbReference>
<evidence type="ECO:0000313" key="2">
    <source>
        <dbReference type="Proteomes" id="UP000198803"/>
    </source>
</evidence>
<name>A0ABY0QH88_9BRAD</name>
<gene>
    <name evidence="1" type="ORF">SAMN05444163_8078</name>
</gene>
<organism evidence="1 2">
    <name type="scientific">Bradyrhizobium ottawaense</name>
    <dbReference type="NCBI Taxonomy" id="931866"/>
    <lineage>
        <taxon>Bacteria</taxon>
        <taxon>Pseudomonadati</taxon>
        <taxon>Pseudomonadota</taxon>
        <taxon>Alphaproteobacteria</taxon>
        <taxon>Hyphomicrobiales</taxon>
        <taxon>Nitrobacteraceae</taxon>
        <taxon>Bradyrhizobium</taxon>
    </lineage>
</organism>
<accession>A0ABY0QH88</accession>
<dbReference type="EMBL" id="LT629693">
    <property type="protein sequence ID" value="SDK42480.1"/>
    <property type="molecule type" value="Genomic_DNA"/>
</dbReference>